<dbReference type="InterPro" id="IPR013986">
    <property type="entry name" value="DExx_box_DNA_helicase_dom_sf"/>
</dbReference>
<dbReference type="Gene3D" id="1.10.486.10">
    <property type="entry name" value="PCRA, domain 4"/>
    <property type="match status" value="1"/>
</dbReference>
<dbReference type="GO" id="GO:0003677">
    <property type="term" value="F:DNA binding"/>
    <property type="evidence" value="ECO:0007669"/>
    <property type="project" value="UniProtKB-KW"/>
</dbReference>
<keyword evidence="3" id="KW-0378">Hydrolase</keyword>
<evidence type="ECO:0000259" key="11">
    <source>
        <dbReference type="PROSITE" id="PS50967"/>
    </source>
</evidence>
<dbReference type="Gene3D" id="1.10.10.160">
    <property type="match status" value="1"/>
</dbReference>
<dbReference type="Pfam" id="PF00570">
    <property type="entry name" value="HRDC"/>
    <property type="match status" value="1"/>
</dbReference>
<dbReference type="GO" id="GO:0016787">
    <property type="term" value="F:hydrolase activity"/>
    <property type="evidence" value="ECO:0007669"/>
    <property type="project" value="UniProtKB-KW"/>
</dbReference>
<evidence type="ECO:0000256" key="2">
    <source>
        <dbReference type="ARBA" id="ARBA00022741"/>
    </source>
</evidence>
<evidence type="ECO:0000259" key="13">
    <source>
        <dbReference type="PROSITE" id="PS51217"/>
    </source>
</evidence>
<dbReference type="PROSITE" id="PS51217">
    <property type="entry name" value="UVRD_HELICASE_CTER"/>
    <property type="match status" value="1"/>
</dbReference>
<dbReference type="SUPFAM" id="SSF47819">
    <property type="entry name" value="HRDC-like"/>
    <property type="match status" value="1"/>
</dbReference>
<comment type="catalytic activity">
    <reaction evidence="10">
        <text>ATP + H2O = ADP + phosphate + H(+)</text>
        <dbReference type="Rhea" id="RHEA:13065"/>
        <dbReference type="ChEBI" id="CHEBI:15377"/>
        <dbReference type="ChEBI" id="CHEBI:15378"/>
        <dbReference type="ChEBI" id="CHEBI:30616"/>
        <dbReference type="ChEBI" id="CHEBI:43474"/>
        <dbReference type="ChEBI" id="CHEBI:456216"/>
        <dbReference type="EC" id="5.6.2.4"/>
    </reaction>
</comment>
<dbReference type="Pfam" id="PF13361">
    <property type="entry name" value="UvrD_C"/>
    <property type="match status" value="1"/>
</dbReference>
<dbReference type="GO" id="GO:0000725">
    <property type="term" value="P:recombinational repair"/>
    <property type="evidence" value="ECO:0007669"/>
    <property type="project" value="TreeGrafter"/>
</dbReference>
<dbReference type="Gene3D" id="3.40.50.300">
    <property type="entry name" value="P-loop containing nucleotide triphosphate hydrolases"/>
    <property type="match status" value="2"/>
</dbReference>
<dbReference type="AlphaFoldDB" id="A0A6J6PRT1"/>
<dbReference type="SMART" id="SM00341">
    <property type="entry name" value="HRDC"/>
    <property type="match status" value="1"/>
</dbReference>
<dbReference type="Gene3D" id="1.10.150.80">
    <property type="entry name" value="HRDC domain"/>
    <property type="match status" value="1"/>
</dbReference>
<dbReference type="InterPro" id="IPR027417">
    <property type="entry name" value="P-loop_NTPase"/>
</dbReference>
<comment type="catalytic activity">
    <reaction evidence="8">
        <text>Couples ATP hydrolysis with the unwinding of duplex DNA by translocating in the 3'-5' direction.</text>
        <dbReference type="EC" id="5.6.2.4"/>
    </reaction>
</comment>
<dbReference type="InterPro" id="IPR014017">
    <property type="entry name" value="DNA_helicase_UvrD-like_C"/>
</dbReference>
<organism evidence="14">
    <name type="scientific">freshwater metagenome</name>
    <dbReference type="NCBI Taxonomy" id="449393"/>
    <lineage>
        <taxon>unclassified sequences</taxon>
        <taxon>metagenomes</taxon>
        <taxon>ecological metagenomes</taxon>
    </lineage>
</organism>
<dbReference type="EMBL" id="CAEZXM010000248">
    <property type="protein sequence ID" value="CAB4701479.1"/>
    <property type="molecule type" value="Genomic_DNA"/>
</dbReference>
<evidence type="ECO:0000259" key="12">
    <source>
        <dbReference type="PROSITE" id="PS51198"/>
    </source>
</evidence>
<gene>
    <name evidence="14" type="ORF">UFOPK2366_01282</name>
</gene>
<dbReference type="GO" id="GO:0043138">
    <property type="term" value="F:3'-5' DNA helicase activity"/>
    <property type="evidence" value="ECO:0007669"/>
    <property type="project" value="UniProtKB-EC"/>
</dbReference>
<dbReference type="EC" id="5.6.2.4" evidence="9"/>
<dbReference type="PROSITE" id="PS51198">
    <property type="entry name" value="UVRD_HELICASE_ATP_BIND"/>
    <property type="match status" value="1"/>
</dbReference>
<dbReference type="InterPro" id="IPR000212">
    <property type="entry name" value="DNA_helicase_UvrD/REP"/>
</dbReference>
<dbReference type="PROSITE" id="PS50967">
    <property type="entry name" value="HRDC"/>
    <property type="match status" value="1"/>
</dbReference>
<protein>
    <recommendedName>
        <fullName evidence="9">DNA 3'-5' helicase</fullName>
        <ecNumber evidence="9">5.6.2.4</ecNumber>
    </recommendedName>
</protein>
<feature type="domain" description="UvrD-like helicase ATP-binding" evidence="12">
    <location>
        <begin position="205"/>
        <end position="477"/>
    </location>
</feature>
<name>A0A6J6PRT1_9ZZZZ</name>
<evidence type="ECO:0000256" key="7">
    <source>
        <dbReference type="ARBA" id="ARBA00023235"/>
    </source>
</evidence>
<proteinExistence type="inferred from homology"/>
<dbReference type="GO" id="GO:0005524">
    <property type="term" value="F:ATP binding"/>
    <property type="evidence" value="ECO:0007669"/>
    <property type="project" value="UniProtKB-KW"/>
</dbReference>
<feature type="domain" description="UvrD-like helicase C-terminal" evidence="13">
    <location>
        <begin position="478"/>
        <end position="740"/>
    </location>
</feature>
<feature type="domain" description="HRDC" evidence="11">
    <location>
        <begin position="901"/>
        <end position="982"/>
    </location>
</feature>
<evidence type="ECO:0000256" key="9">
    <source>
        <dbReference type="ARBA" id="ARBA00034808"/>
    </source>
</evidence>
<accession>A0A6J6PRT1</accession>
<dbReference type="PANTHER" id="PTHR11070:SF2">
    <property type="entry name" value="ATP-DEPENDENT DNA HELICASE SRS2"/>
    <property type="match status" value="1"/>
</dbReference>
<keyword evidence="5" id="KW-0067">ATP-binding</keyword>
<comment type="similarity">
    <text evidence="1">Belongs to the helicase family. UvrD subfamily.</text>
</comment>
<evidence type="ECO:0000256" key="6">
    <source>
        <dbReference type="ARBA" id="ARBA00023125"/>
    </source>
</evidence>
<reference evidence="14" key="1">
    <citation type="submission" date="2020-05" db="EMBL/GenBank/DDBJ databases">
        <authorList>
            <person name="Chiriac C."/>
            <person name="Salcher M."/>
            <person name="Ghai R."/>
            <person name="Kavagutti S V."/>
        </authorList>
    </citation>
    <scope>NUCLEOTIDE SEQUENCE</scope>
</reference>
<sequence>MPAVPAALPLSVPSKASSKAFVQWARSGPSQLGRGIVLCAGAEIPPEWSGASRIVIDQAVLGDAHATVLELAAHAAAGRRIVVELAQGVVHSFREPAHSATSLPPYQLGPRFTFALDLLHHLVWSNAIDATAEQPHWPLIDAAIALGATAVHDGPGDVELPDGSRVWLDGGPARCCEPIDGLAVLHAVAIEHGSLVVPVGADATIELAPDQRAAVLHSGGAARIIAPAGSGKTRVLTERARHLVNAWRLPPSAASLVAFNKRAQEEMQARTDDLRGLRVRTLNAIALAIVNGSAPFARQSRNYRTIDEIDVRRIIGRLVQFPRKRNTDPVATWIEALSMVRLGLRSPADVEAIYDGDVAGFAAFWPKYRAVLEAEGAIDFDDQIYRALELLLADAETRRVAQRACRLLLVDEFQDLTPAHVLLVRLLSAPNFSVFGVGDDDQTIYGYSGADPAWLIDFESLFPNAGMHPLEVNYRCPGDVVQAADRLVRHNRRRVAKVIRAARPDTQGLRVVAAADALGATVAAVRAALEAGTDTADIAVLTRVNALLAPVQLGLSAAGIAVSGGVGAEFCERTAIRAALAWVRLAVADPARLDPSDLAEALRRPSRSLHPNVATWAGEQSSVDGLRRLAGRANNERDAQRVNEFADDIERMQLVARHGDTARILRTLSDDVGLGASISTIDDSRRGMNRAAQNDDLVSLAQLATLQPDPRLLSGWLRQQLSQPRGAGGVALATVHRVKGQEWPVVVLHHVEADQYPHRLAEDLEEERRVFHVALTRGREQVTVIVGAKPSPFVDEMRNEPPPPTAPVLVTPVLRARDTSRSAAAASGSASPARDSPFIKGAVLAAPGLVIIDSGQEWIIESLDGGHAVARLGTLTRRFAAGAKVATAGRQSGPLRIAEPDGPSAASIRAHDLLRQTRDRLRNGKPAYVVFDDATLERIALALPTTLNALHGIAGIGPAKLEQYGDAVLLAIEDALIEPVLT</sequence>
<evidence type="ECO:0000256" key="5">
    <source>
        <dbReference type="ARBA" id="ARBA00022840"/>
    </source>
</evidence>
<evidence type="ECO:0000313" key="14">
    <source>
        <dbReference type="EMBL" id="CAB4701479.1"/>
    </source>
</evidence>
<dbReference type="Pfam" id="PF00580">
    <property type="entry name" value="UvrD-helicase"/>
    <property type="match status" value="1"/>
</dbReference>
<dbReference type="InterPro" id="IPR002121">
    <property type="entry name" value="HRDC_dom"/>
</dbReference>
<keyword evidence="4" id="KW-0347">Helicase</keyword>
<dbReference type="InterPro" id="IPR014016">
    <property type="entry name" value="UvrD-like_ATP-bd"/>
</dbReference>
<keyword evidence="2" id="KW-0547">Nucleotide-binding</keyword>
<evidence type="ECO:0000256" key="4">
    <source>
        <dbReference type="ARBA" id="ARBA00022806"/>
    </source>
</evidence>
<dbReference type="SUPFAM" id="SSF52540">
    <property type="entry name" value="P-loop containing nucleoside triphosphate hydrolases"/>
    <property type="match status" value="1"/>
</dbReference>
<keyword evidence="7" id="KW-0413">Isomerase</keyword>
<dbReference type="InterPro" id="IPR010997">
    <property type="entry name" value="HRDC-like_sf"/>
</dbReference>
<dbReference type="InterPro" id="IPR044876">
    <property type="entry name" value="HRDC_dom_sf"/>
</dbReference>
<evidence type="ECO:0000256" key="8">
    <source>
        <dbReference type="ARBA" id="ARBA00034617"/>
    </source>
</evidence>
<evidence type="ECO:0000256" key="10">
    <source>
        <dbReference type="ARBA" id="ARBA00048988"/>
    </source>
</evidence>
<evidence type="ECO:0000256" key="1">
    <source>
        <dbReference type="ARBA" id="ARBA00009922"/>
    </source>
</evidence>
<evidence type="ECO:0000256" key="3">
    <source>
        <dbReference type="ARBA" id="ARBA00022801"/>
    </source>
</evidence>
<dbReference type="CDD" id="cd17932">
    <property type="entry name" value="DEXQc_UvrD"/>
    <property type="match status" value="1"/>
</dbReference>
<keyword evidence="6" id="KW-0238">DNA-binding</keyword>
<dbReference type="PANTHER" id="PTHR11070">
    <property type="entry name" value="UVRD / RECB / PCRA DNA HELICASE FAMILY MEMBER"/>
    <property type="match status" value="1"/>
</dbReference>